<protein>
    <submittedName>
        <fullName evidence="1">Uncharacterized protein</fullName>
    </submittedName>
</protein>
<dbReference type="EMBL" id="FORO01000069">
    <property type="protein sequence ID" value="SFJ73701.1"/>
    <property type="molecule type" value="Genomic_DNA"/>
</dbReference>
<proteinExistence type="predicted"/>
<dbReference type="AlphaFoldDB" id="A0A1I3TVV5"/>
<dbReference type="GeneID" id="42782859"/>
<sequence>MLKSKALLVVDVRQLALIYEEMSELAENEEVHRSRRASAAKLRDECATLLGRDE</sequence>
<name>A0A1I3TVV5_9EURY</name>
<organism evidence="1 2">
    <name type="scientific">Natronobacterium gregoryi</name>
    <dbReference type="NCBI Taxonomy" id="44930"/>
    <lineage>
        <taxon>Archaea</taxon>
        <taxon>Methanobacteriati</taxon>
        <taxon>Methanobacteriota</taxon>
        <taxon>Stenosarchaea group</taxon>
        <taxon>Halobacteria</taxon>
        <taxon>Halobacteriales</taxon>
        <taxon>Natrialbaceae</taxon>
        <taxon>Natronobacterium</taxon>
    </lineage>
</organism>
<accession>A0A1I3TVV5</accession>
<evidence type="ECO:0000313" key="1">
    <source>
        <dbReference type="EMBL" id="SFJ73701.1"/>
    </source>
</evidence>
<gene>
    <name evidence="1" type="ORF">SAMN05443661_1696</name>
</gene>
<evidence type="ECO:0000313" key="2">
    <source>
        <dbReference type="Proteomes" id="UP000182829"/>
    </source>
</evidence>
<dbReference type="RefSeq" id="WP_015233803.1">
    <property type="nucleotide sequence ID" value="NZ_FORO01000069.1"/>
</dbReference>
<reference evidence="1 2" key="1">
    <citation type="submission" date="2016-10" db="EMBL/GenBank/DDBJ databases">
        <authorList>
            <person name="de Groot N.N."/>
        </authorList>
    </citation>
    <scope>NUCLEOTIDE SEQUENCE [LARGE SCALE GENOMIC DNA]</scope>
    <source>
        <strain evidence="1 2">SP2</strain>
    </source>
</reference>
<dbReference type="Proteomes" id="UP000182829">
    <property type="component" value="Unassembled WGS sequence"/>
</dbReference>